<dbReference type="PANTHER" id="PTHR39188:SF3">
    <property type="entry name" value="STAGE IV SPORULATION PROTEIN FB"/>
    <property type="match status" value="1"/>
</dbReference>
<evidence type="ECO:0000313" key="18">
    <source>
        <dbReference type="Proteomes" id="UP001060414"/>
    </source>
</evidence>
<dbReference type="Gene3D" id="3.10.580.10">
    <property type="entry name" value="CBS-domain"/>
    <property type="match status" value="2"/>
</dbReference>
<dbReference type="GO" id="GO:0008233">
    <property type="term" value="F:peptidase activity"/>
    <property type="evidence" value="ECO:0007669"/>
    <property type="project" value="UniProtKB-KW"/>
</dbReference>
<dbReference type="PIRSF" id="PIRSF006404">
    <property type="entry name" value="UCP006404_Pept_M50_CBS"/>
    <property type="match status" value="1"/>
</dbReference>
<evidence type="ECO:0000259" key="16">
    <source>
        <dbReference type="PROSITE" id="PS51371"/>
    </source>
</evidence>
<proteinExistence type="inferred from homology"/>
<dbReference type="PANTHER" id="PTHR39188">
    <property type="entry name" value="MEMBRANE-ASSOCIATED ZINC METALLOPROTEASE M50B"/>
    <property type="match status" value="1"/>
</dbReference>
<sequence>MAPKTLFSNPITLFKLFGFAVRIDASWIFIALLVVWALAAGFFPHRQPDLSQETYWLMGVIGALGLFASIIFHELWHSLVARRFDLPMTGITLFLFGGMAEMDEEPQRPMAEFAMAIAGPIASIVIGAVFYLIYSWGGDYLPVPLTEVLWYLAFINWVLAAFNLIPAYPLDGGRILRSALWRWKGDLSWATHKAANFGAGFGLVLILLGVVHLLAGNLVGGIWHAILGLFLRSAAQMSYQQVLMQESFEDVPVLQLIKQPPVTVSPQISIQELIDDYVYSYHFKMFPVVEGDRLLGCVTTRAVKEIPREQWSTTRVDSIIVDCAQTHAVDPHTPVTKALNHMKKNDLSRLMVVEDGRVKGIVSLKDILKAFSTRRELEE</sequence>
<feature type="transmembrane region" description="Helical" evidence="14">
    <location>
        <begin position="194"/>
        <end position="215"/>
    </location>
</feature>
<gene>
    <name evidence="17" type="ORF">L9S41_10845</name>
</gene>
<keyword evidence="10 14" id="KW-1133">Transmembrane helix</keyword>
<evidence type="ECO:0000256" key="14">
    <source>
        <dbReference type="PIRNR" id="PIRNR006404"/>
    </source>
</evidence>
<feature type="transmembrane region" description="Helical" evidence="14">
    <location>
        <begin position="55"/>
        <end position="72"/>
    </location>
</feature>
<dbReference type="InterPro" id="IPR000644">
    <property type="entry name" value="CBS_dom"/>
</dbReference>
<dbReference type="Pfam" id="PF02163">
    <property type="entry name" value="Peptidase_M50"/>
    <property type="match status" value="2"/>
</dbReference>
<dbReference type="Pfam" id="PF00571">
    <property type="entry name" value="CBS"/>
    <property type="match status" value="2"/>
</dbReference>
<name>A0ABY5ZGH0_9BACT</name>
<keyword evidence="18" id="KW-1185">Reference proteome</keyword>
<evidence type="ECO:0000256" key="1">
    <source>
        <dbReference type="ARBA" id="ARBA00004651"/>
    </source>
</evidence>
<dbReference type="InterPro" id="IPR046342">
    <property type="entry name" value="CBS_dom_sf"/>
</dbReference>
<protein>
    <recommendedName>
        <fullName evidence="14">Zinc metalloprotease</fullName>
    </recommendedName>
</protein>
<dbReference type="SMART" id="SM00116">
    <property type="entry name" value="CBS"/>
    <property type="match status" value="2"/>
</dbReference>
<dbReference type="EMBL" id="CP092109">
    <property type="protein sequence ID" value="UWZ78196.1"/>
    <property type="molecule type" value="Genomic_DNA"/>
</dbReference>
<evidence type="ECO:0000256" key="10">
    <source>
        <dbReference type="ARBA" id="ARBA00022989"/>
    </source>
</evidence>
<comment type="cofactor">
    <cofactor evidence="14">
        <name>Zn(2+)</name>
        <dbReference type="ChEBI" id="CHEBI:29105"/>
    </cofactor>
    <text evidence="14">Binds 1 zinc ion per subunit.</text>
</comment>
<dbReference type="GO" id="GO:0006508">
    <property type="term" value="P:proteolysis"/>
    <property type="evidence" value="ECO:0007669"/>
    <property type="project" value="UniProtKB-KW"/>
</dbReference>
<evidence type="ECO:0000256" key="15">
    <source>
        <dbReference type="PROSITE-ProRule" id="PRU00703"/>
    </source>
</evidence>
<evidence type="ECO:0000256" key="8">
    <source>
        <dbReference type="ARBA" id="ARBA00022801"/>
    </source>
</evidence>
<organism evidence="17 18">
    <name type="scientific">Geoalkalibacter halelectricus</name>
    <dbReference type="NCBI Taxonomy" id="2847045"/>
    <lineage>
        <taxon>Bacteria</taxon>
        <taxon>Pseudomonadati</taxon>
        <taxon>Thermodesulfobacteriota</taxon>
        <taxon>Desulfuromonadia</taxon>
        <taxon>Desulfuromonadales</taxon>
        <taxon>Geoalkalibacteraceae</taxon>
        <taxon>Geoalkalibacter</taxon>
    </lineage>
</organism>
<evidence type="ECO:0000313" key="17">
    <source>
        <dbReference type="EMBL" id="UWZ78196.1"/>
    </source>
</evidence>
<dbReference type="RefSeq" id="WP_260746545.1">
    <property type="nucleotide sequence ID" value="NZ_CP092109.1"/>
</dbReference>
<dbReference type="Proteomes" id="UP001060414">
    <property type="component" value="Chromosome"/>
</dbReference>
<evidence type="ECO:0000256" key="6">
    <source>
        <dbReference type="ARBA" id="ARBA00022723"/>
    </source>
</evidence>
<keyword evidence="4 14" id="KW-0645">Protease</keyword>
<evidence type="ECO:0000256" key="5">
    <source>
        <dbReference type="ARBA" id="ARBA00022692"/>
    </source>
</evidence>
<keyword evidence="9 14" id="KW-0862">Zinc</keyword>
<keyword evidence="8 14" id="KW-0378">Hydrolase</keyword>
<reference evidence="17" key="1">
    <citation type="journal article" date="2022" name="Environ. Microbiol.">
        <title>Geoalkalibacter halelectricus SAP #1 sp. nov. possessing extracellular electron transfer and mineral#reducing capabilities from a haloalkaline environment.</title>
        <authorList>
            <person name="Yadav S."/>
            <person name="Singh R."/>
            <person name="Sundharam S.S."/>
            <person name="Chaudhary S."/>
            <person name="Krishnamurthi S."/>
            <person name="Patil S.A."/>
        </authorList>
    </citation>
    <scope>NUCLEOTIDE SEQUENCE</scope>
    <source>
        <strain evidence="17">SAP-1</strain>
    </source>
</reference>
<evidence type="ECO:0000256" key="9">
    <source>
        <dbReference type="ARBA" id="ARBA00022833"/>
    </source>
</evidence>
<evidence type="ECO:0000256" key="13">
    <source>
        <dbReference type="ARBA" id="ARBA00023136"/>
    </source>
</evidence>
<evidence type="ECO:0000256" key="3">
    <source>
        <dbReference type="ARBA" id="ARBA00022475"/>
    </source>
</evidence>
<feature type="transmembrane region" description="Helical" evidence="14">
    <location>
        <begin position="148"/>
        <end position="168"/>
    </location>
</feature>
<dbReference type="SUPFAM" id="SSF54631">
    <property type="entry name" value="CBS-domain pair"/>
    <property type="match status" value="1"/>
</dbReference>
<evidence type="ECO:0000256" key="7">
    <source>
        <dbReference type="ARBA" id="ARBA00022737"/>
    </source>
</evidence>
<dbReference type="InterPro" id="IPR016483">
    <property type="entry name" value="UCP006404_Pept_M50_CBS"/>
</dbReference>
<keyword evidence="3 14" id="KW-1003">Cell membrane</keyword>
<comment type="subcellular location">
    <subcellularLocation>
        <location evidence="1 14">Cell membrane</location>
        <topology evidence="1 14">Multi-pass membrane protein</topology>
    </subcellularLocation>
</comment>
<dbReference type="CDD" id="cd06164">
    <property type="entry name" value="S2P-M50_SpoIVFB_CBS"/>
    <property type="match status" value="1"/>
</dbReference>
<feature type="transmembrane region" description="Helical" evidence="14">
    <location>
        <begin position="113"/>
        <end position="136"/>
    </location>
</feature>
<evidence type="ECO:0000256" key="2">
    <source>
        <dbReference type="ARBA" id="ARBA00007931"/>
    </source>
</evidence>
<feature type="domain" description="CBS" evidence="16">
    <location>
        <begin position="256"/>
        <end position="313"/>
    </location>
</feature>
<keyword evidence="5 14" id="KW-0812">Transmembrane</keyword>
<keyword evidence="7" id="KW-0677">Repeat</keyword>
<evidence type="ECO:0000256" key="12">
    <source>
        <dbReference type="ARBA" id="ARBA00023122"/>
    </source>
</evidence>
<keyword evidence="11 14" id="KW-0482">Metalloprotease</keyword>
<dbReference type="PROSITE" id="PS51371">
    <property type="entry name" value="CBS"/>
    <property type="match status" value="2"/>
</dbReference>
<evidence type="ECO:0000256" key="11">
    <source>
        <dbReference type="ARBA" id="ARBA00023049"/>
    </source>
</evidence>
<comment type="similarity">
    <text evidence="2 14">Belongs to the peptidase M50B family.</text>
</comment>
<accession>A0ABY5ZGH0</accession>
<feature type="domain" description="CBS" evidence="16">
    <location>
        <begin position="320"/>
        <end position="379"/>
    </location>
</feature>
<evidence type="ECO:0000256" key="4">
    <source>
        <dbReference type="ARBA" id="ARBA00022670"/>
    </source>
</evidence>
<dbReference type="InterPro" id="IPR008915">
    <property type="entry name" value="Peptidase_M50"/>
</dbReference>
<feature type="transmembrane region" description="Helical" evidence="14">
    <location>
        <begin position="25"/>
        <end position="43"/>
    </location>
</feature>
<keyword evidence="6 14" id="KW-0479">Metal-binding</keyword>
<keyword evidence="13 14" id="KW-0472">Membrane</keyword>
<keyword evidence="12 15" id="KW-0129">CBS domain</keyword>